<dbReference type="PANTHER" id="PTHR23514">
    <property type="entry name" value="BYPASS OF STOP CODON PROTEIN 6"/>
    <property type="match status" value="1"/>
</dbReference>
<evidence type="ECO:0000256" key="4">
    <source>
        <dbReference type="ARBA" id="ARBA00023136"/>
    </source>
</evidence>
<dbReference type="Proteomes" id="UP000095081">
    <property type="component" value="Unassembled WGS sequence"/>
</dbReference>
<keyword evidence="4 5" id="KW-0472">Membrane</keyword>
<dbReference type="InterPro" id="IPR020846">
    <property type="entry name" value="MFS_dom"/>
</dbReference>
<feature type="transmembrane region" description="Helical" evidence="5">
    <location>
        <begin position="87"/>
        <end position="105"/>
    </location>
</feature>
<feature type="domain" description="Major facilitator superfamily (MFS) profile" evidence="6">
    <location>
        <begin position="18"/>
        <end position="405"/>
    </location>
</feature>
<keyword evidence="3 5" id="KW-1133">Transmembrane helix</keyword>
<reference evidence="7 9" key="1">
    <citation type="submission" date="2016-06" db="EMBL/GenBank/DDBJ databases">
        <title>Draft genome sequence of Pseudomonas sp. S1E40, a novel strain antagonistic activity to fungal plant pathogen.</title>
        <authorList>
            <person name="Tambong J.T."/>
            <person name="Tchagang C."/>
            <person name="Xu R."/>
        </authorList>
    </citation>
    <scope>NUCLEOTIDE SEQUENCE [LARGE SCALE GENOMIC DNA]</scope>
    <source>
        <strain evidence="7 9">S1E40</strain>
    </source>
</reference>
<accession>A0A2T4FM92</accession>
<dbReference type="CDD" id="cd17393">
    <property type="entry name" value="MFS_MosC_like"/>
    <property type="match status" value="1"/>
</dbReference>
<evidence type="ECO:0000256" key="1">
    <source>
        <dbReference type="ARBA" id="ARBA00004141"/>
    </source>
</evidence>
<dbReference type="AlphaFoldDB" id="A0A2T4FM92"/>
<comment type="caution">
    <text evidence="8">The sequence shown here is derived from an EMBL/GenBank/DDBJ whole genome shotgun (WGS) entry which is preliminary data.</text>
</comment>
<dbReference type="PROSITE" id="PS50850">
    <property type="entry name" value="MFS"/>
    <property type="match status" value="1"/>
</dbReference>
<evidence type="ECO:0000313" key="7">
    <source>
        <dbReference type="EMBL" id="OCW25455.1"/>
    </source>
</evidence>
<dbReference type="EMBL" id="PYWW01000055">
    <property type="protein sequence ID" value="PTC24529.1"/>
    <property type="molecule type" value="Genomic_DNA"/>
</dbReference>
<dbReference type="EMBL" id="MAUE01000023">
    <property type="protein sequence ID" value="OCW25455.1"/>
    <property type="molecule type" value="Genomic_DNA"/>
</dbReference>
<evidence type="ECO:0000256" key="3">
    <source>
        <dbReference type="ARBA" id="ARBA00022989"/>
    </source>
</evidence>
<feature type="transmembrane region" description="Helical" evidence="5">
    <location>
        <begin position="175"/>
        <end position="199"/>
    </location>
</feature>
<dbReference type="InterPro" id="IPR051788">
    <property type="entry name" value="MFS_Transporter"/>
</dbReference>
<proteinExistence type="predicted"/>
<keyword evidence="2 5" id="KW-0812">Transmembrane</keyword>
<reference evidence="8 10" key="2">
    <citation type="submission" date="2018-03" db="EMBL/GenBank/DDBJ databases">
        <title>Diversity of bacteria associated with corn roots inoculated with woodland soils in Canada, and Description of Pseudomonas aylmerense sp. nov.</title>
        <authorList>
            <person name="Tambong J.T."/>
            <person name="Xu R."/>
            <person name="Tchagang C."/>
        </authorList>
    </citation>
    <scope>NUCLEOTIDE SEQUENCE [LARGE SCALE GENOMIC DNA]</scope>
    <source>
        <strain evidence="8 10">S1E44</strain>
    </source>
</reference>
<sequence>MLSSKRDNSLVTPRIKKARMATFAGFMIMGALFYTWSVGVSAFRNHLGMEGSLGDLNFGMVALGIAIGGTFGAFIVGYFVDRFGPRTVIRTTLLAYPLSLIALGFASQYTFALMFGCLLGALRGSVDTALNAHGVQVERFYQRSIMSAFHAYFSLGGFLFGILASYLAGFSSDSAIIPFTVAGVSLALLSLLTSQFMLGKDELLPVNHKPPHSAAAPTARNWKVLMLMVAFGALLIAGMISESSVSDWGQEFLVRETGMTISTAGLAISFFTGAGFIARMTGDWLAERIGAAAMVFCCGAISIVGIFLATLSHARVMGMAGFALLGLGLACIAPLMLSAAGRKDPANSGRNVGIVNGIGFGGMLGGPAVYSYLVSTYGIGALFYMPLVLMSLIAIFGPLLMRVKPGASVGHPAASAAANNSEAKI</sequence>
<dbReference type="Gene3D" id="1.20.1250.20">
    <property type="entry name" value="MFS general substrate transporter like domains"/>
    <property type="match status" value="2"/>
</dbReference>
<feature type="transmembrane region" description="Helical" evidence="5">
    <location>
        <begin position="379"/>
        <end position="401"/>
    </location>
</feature>
<dbReference type="GO" id="GO:0016020">
    <property type="term" value="C:membrane"/>
    <property type="evidence" value="ECO:0007669"/>
    <property type="project" value="UniProtKB-SubCell"/>
</dbReference>
<dbReference type="InterPro" id="IPR011701">
    <property type="entry name" value="MFS"/>
</dbReference>
<evidence type="ECO:0000259" key="6">
    <source>
        <dbReference type="PROSITE" id="PS50850"/>
    </source>
</evidence>
<evidence type="ECO:0000256" key="5">
    <source>
        <dbReference type="SAM" id="Phobius"/>
    </source>
</evidence>
<dbReference type="Pfam" id="PF07690">
    <property type="entry name" value="MFS_1"/>
    <property type="match status" value="1"/>
</dbReference>
<gene>
    <name evidence="7" type="ORF">BBG20_16095</name>
    <name evidence="8" type="ORF">C9382_26105</name>
</gene>
<evidence type="ECO:0000313" key="9">
    <source>
        <dbReference type="Proteomes" id="UP000095081"/>
    </source>
</evidence>
<feature type="transmembrane region" description="Helical" evidence="5">
    <location>
        <begin position="290"/>
        <end position="311"/>
    </location>
</feature>
<feature type="transmembrane region" description="Helical" evidence="5">
    <location>
        <begin position="260"/>
        <end position="278"/>
    </location>
</feature>
<evidence type="ECO:0000313" key="10">
    <source>
        <dbReference type="Proteomes" id="UP000240571"/>
    </source>
</evidence>
<feature type="transmembrane region" description="Helical" evidence="5">
    <location>
        <begin position="58"/>
        <end position="80"/>
    </location>
</feature>
<feature type="transmembrane region" description="Helical" evidence="5">
    <location>
        <begin position="20"/>
        <end position="38"/>
    </location>
</feature>
<dbReference type="GO" id="GO:0022857">
    <property type="term" value="F:transmembrane transporter activity"/>
    <property type="evidence" value="ECO:0007669"/>
    <property type="project" value="InterPro"/>
</dbReference>
<dbReference type="Proteomes" id="UP000240571">
    <property type="component" value="Unassembled WGS sequence"/>
</dbReference>
<evidence type="ECO:0000256" key="2">
    <source>
        <dbReference type="ARBA" id="ARBA00022692"/>
    </source>
</evidence>
<comment type="subcellular location">
    <subcellularLocation>
        <location evidence="1">Membrane</location>
        <topology evidence="1">Multi-pass membrane protein</topology>
    </subcellularLocation>
</comment>
<dbReference type="PANTHER" id="PTHR23514:SF13">
    <property type="entry name" value="INNER MEMBRANE PROTEIN YBJJ"/>
    <property type="match status" value="1"/>
</dbReference>
<dbReference type="OrthoDB" id="9810941at2"/>
<organism evidence="8 10">
    <name type="scientific">Pseudomonas aylmerensis</name>
    <dbReference type="NCBI Taxonomy" id="1869229"/>
    <lineage>
        <taxon>Bacteria</taxon>
        <taxon>Pseudomonadati</taxon>
        <taxon>Pseudomonadota</taxon>
        <taxon>Gammaproteobacteria</taxon>
        <taxon>Pseudomonadales</taxon>
        <taxon>Pseudomonadaceae</taxon>
        <taxon>Pseudomonas</taxon>
    </lineage>
</organism>
<feature type="transmembrane region" description="Helical" evidence="5">
    <location>
        <begin position="220"/>
        <end position="240"/>
    </location>
</feature>
<feature type="transmembrane region" description="Helical" evidence="5">
    <location>
        <begin position="317"/>
        <end position="340"/>
    </location>
</feature>
<keyword evidence="9" id="KW-1185">Reference proteome</keyword>
<evidence type="ECO:0000313" key="8">
    <source>
        <dbReference type="EMBL" id="PTC24529.1"/>
    </source>
</evidence>
<name>A0A2T4FM92_9PSED</name>
<dbReference type="InterPro" id="IPR036259">
    <property type="entry name" value="MFS_trans_sf"/>
</dbReference>
<feature type="transmembrane region" description="Helical" evidence="5">
    <location>
        <begin position="151"/>
        <end position="169"/>
    </location>
</feature>
<dbReference type="SUPFAM" id="SSF103473">
    <property type="entry name" value="MFS general substrate transporter"/>
    <property type="match status" value="1"/>
</dbReference>
<protein>
    <submittedName>
        <fullName evidence="8">MFS transporter</fullName>
    </submittedName>
</protein>
<feature type="transmembrane region" description="Helical" evidence="5">
    <location>
        <begin position="352"/>
        <end position="373"/>
    </location>
</feature>